<dbReference type="InterPro" id="IPR023577">
    <property type="entry name" value="CYTH_domain"/>
</dbReference>
<reference evidence="4 5" key="1">
    <citation type="submission" date="2016-01" db="EMBL/GenBank/DDBJ databases">
        <title>Whole genome sequence and analysis of Micromonospora rosaria DSM 803, which can produce antibacterial substance rosamicin.</title>
        <authorList>
            <person name="Yang H."/>
            <person name="He X."/>
            <person name="Zhu D."/>
        </authorList>
    </citation>
    <scope>NUCLEOTIDE SEQUENCE [LARGE SCALE GENOMIC DNA]</scope>
    <source>
        <strain evidence="4 5">DSM 803</strain>
    </source>
</reference>
<keyword evidence="5" id="KW-1185">Reference proteome</keyword>
<name>A0A136PXG6_9ACTN</name>
<dbReference type="InterPro" id="IPR038186">
    <property type="entry name" value="CHAD_dom_sf"/>
</dbReference>
<dbReference type="PANTHER" id="PTHR39339:SF1">
    <property type="entry name" value="CHAD DOMAIN-CONTAINING PROTEIN"/>
    <property type="match status" value="1"/>
</dbReference>
<evidence type="ECO:0000256" key="1">
    <source>
        <dbReference type="SAM" id="MobiDB-lite"/>
    </source>
</evidence>
<dbReference type="PROSITE" id="PS51707">
    <property type="entry name" value="CYTH"/>
    <property type="match status" value="1"/>
</dbReference>
<dbReference type="Proteomes" id="UP000070620">
    <property type="component" value="Unassembled WGS sequence"/>
</dbReference>
<comment type="caution">
    <text evidence="4">The sequence shown here is derived from an EMBL/GenBank/DDBJ whole genome shotgun (WGS) entry which is preliminary data.</text>
</comment>
<evidence type="ECO:0000259" key="2">
    <source>
        <dbReference type="PROSITE" id="PS51707"/>
    </source>
</evidence>
<proteinExistence type="predicted"/>
<organism evidence="4 5">
    <name type="scientific">Micromonospora rosaria</name>
    <dbReference type="NCBI Taxonomy" id="47874"/>
    <lineage>
        <taxon>Bacteria</taxon>
        <taxon>Bacillati</taxon>
        <taxon>Actinomycetota</taxon>
        <taxon>Actinomycetes</taxon>
        <taxon>Micromonosporales</taxon>
        <taxon>Micromonosporaceae</taxon>
        <taxon>Micromonospora</taxon>
    </lineage>
</organism>
<dbReference type="SMART" id="SM01118">
    <property type="entry name" value="CYTH"/>
    <property type="match status" value="1"/>
</dbReference>
<dbReference type="PROSITE" id="PS51708">
    <property type="entry name" value="CHAD"/>
    <property type="match status" value="1"/>
</dbReference>
<evidence type="ECO:0000259" key="3">
    <source>
        <dbReference type="PROSITE" id="PS51708"/>
    </source>
</evidence>
<feature type="domain" description="CHAD" evidence="3">
    <location>
        <begin position="222"/>
        <end position="510"/>
    </location>
</feature>
<dbReference type="Gene3D" id="2.40.320.10">
    <property type="entry name" value="Hypothetical Protein Pfu-838710-001"/>
    <property type="match status" value="1"/>
</dbReference>
<sequence>MREEERKYEVPEGFTVPDLSTVAPTDGRVELRAPVRLVATYVDTADLRLTRAGVSLRYRRGEPEPWTVKLPTGSTGVRHEISRPGRRGTGVPEELRDLVTVHTRGAELAPVAMIRTERHRHQVRAADGALLAEVADDRVTVLDEGGRPAGGFREVEVERRAGDTALLDRIGRLLADAGATEGEFVPKHRRALAVVLPAHVGALGAAVDGEPDLVAPTGLPAEPTGGDVVTEAVRRAVRRVLTHDPLVRLRAPVPGHRTALQQMRVGCRRLRSDLRTFAPLLVPEWARPLREELAWLAGVLGAARDVEVLRDRLRRTAAADPLAPLDPAAVDRLDAVLAARQEAALAEVDAALRTPRYVALADALVLAARAPRLRPRAAEPAAEVSPRLVRRPWRKLTGPQGGDALDPLGPDEPWHEVRKQAKRARYAVNAVVPVVGRDARKLAGALADVQRLLGEHQDAAVAAETWPAVADSRPDDLRLAFVAGRLAERERATIHRVRAEFPDLWRRAGDKRWTGWLR</sequence>
<accession>A0A136PXG6</accession>
<dbReference type="AlphaFoldDB" id="A0A136PXG6"/>
<dbReference type="SMART" id="SM00880">
    <property type="entry name" value="CHAD"/>
    <property type="match status" value="1"/>
</dbReference>
<dbReference type="InterPro" id="IPR033469">
    <property type="entry name" value="CYTH-like_dom_sf"/>
</dbReference>
<dbReference type="Gene3D" id="1.40.20.10">
    <property type="entry name" value="CHAD domain"/>
    <property type="match status" value="1"/>
</dbReference>
<dbReference type="Pfam" id="PF05235">
    <property type="entry name" value="CHAD"/>
    <property type="match status" value="1"/>
</dbReference>
<dbReference type="OrthoDB" id="9777271at2"/>
<dbReference type="InterPro" id="IPR007899">
    <property type="entry name" value="CHAD_dom"/>
</dbReference>
<gene>
    <name evidence="4" type="ORF">AWW66_04330</name>
</gene>
<evidence type="ECO:0000313" key="5">
    <source>
        <dbReference type="Proteomes" id="UP000070620"/>
    </source>
</evidence>
<dbReference type="SUPFAM" id="SSF55154">
    <property type="entry name" value="CYTH-like phosphatases"/>
    <property type="match status" value="1"/>
</dbReference>
<dbReference type="Pfam" id="PF01928">
    <property type="entry name" value="CYTH"/>
    <property type="match status" value="1"/>
</dbReference>
<dbReference type="RefSeq" id="WP_067360122.1">
    <property type="nucleotide sequence ID" value="NZ_JBIUBN010000013.1"/>
</dbReference>
<evidence type="ECO:0000313" key="4">
    <source>
        <dbReference type="EMBL" id="KXK63171.1"/>
    </source>
</evidence>
<feature type="domain" description="CYTH" evidence="2">
    <location>
        <begin position="1"/>
        <end position="198"/>
    </location>
</feature>
<dbReference type="CDD" id="cd07374">
    <property type="entry name" value="CYTH-like_Pase"/>
    <property type="match status" value="1"/>
</dbReference>
<feature type="region of interest" description="Disordered" evidence="1">
    <location>
        <begin position="393"/>
        <end position="412"/>
    </location>
</feature>
<dbReference type="EMBL" id="LRQV01000008">
    <property type="protein sequence ID" value="KXK63171.1"/>
    <property type="molecule type" value="Genomic_DNA"/>
</dbReference>
<dbReference type="PANTHER" id="PTHR39339">
    <property type="entry name" value="SLR1444 PROTEIN"/>
    <property type="match status" value="1"/>
</dbReference>
<protein>
    <submittedName>
        <fullName evidence="4">CHAD domain containing protein</fullName>
    </submittedName>
</protein>